<dbReference type="PANTHER" id="PTHR43876:SF8">
    <property type="entry name" value="2-OCTAPRENYL-6-METHOXYPHENOL HYDROXYLASE"/>
    <property type="match status" value="1"/>
</dbReference>
<comment type="subunit">
    <text evidence="8">Component of the Ubi complex metabolon, which regroups five ubiquinone biosynthesis proteins (UbiE, UbiF, UbiG, UbiH and UbiI) and two accessory factors (UbiK and the lipid-binding protein UbiJ).</text>
</comment>
<keyword evidence="7" id="KW-0503">Monooxygenase</keyword>
<dbReference type="Proteomes" id="UP000321917">
    <property type="component" value="Unassembled WGS sequence"/>
</dbReference>
<dbReference type="GO" id="GO:0008681">
    <property type="term" value="F:2-octaprenyl-6-methoxyphenol hydroxylase activity"/>
    <property type="evidence" value="ECO:0007669"/>
    <property type="project" value="InterPro"/>
</dbReference>
<evidence type="ECO:0000259" key="9">
    <source>
        <dbReference type="Pfam" id="PF01494"/>
    </source>
</evidence>
<proteinExistence type="inferred from homology"/>
<evidence type="ECO:0000256" key="2">
    <source>
        <dbReference type="ARBA" id="ARBA00004749"/>
    </source>
</evidence>
<dbReference type="PROSITE" id="PS01304">
    <property type="entry name" value="UBIH"/>
    <property type="match status" value="1"/>
</dbReference>
<gene>
    <name evidence="11" type="primary">ubiH</name>
    <name evidence="11" type="synonym">visB</name>
    <name evidence="10" type="ORF">ESZ26_17980</name>
    <name evidence="11" type="ORF">ESZ27_17850</name>
</gene>
<dbReference type="InterPro" id="IPR036188">
    <property type="entry name" value="FAD/NAD-bd_sf"/>
</dbReference>
<keyword evidence="5" id="KW-0274">FAD</keyword>
<dbReference type="GO" id="GO:0006744">
    <property type="term" value="P:ubiquinone biosynthetic process"/>
    <property type="evidence" value="ECO:0007669"/>
    <property type="project" value="UniProtKB-UniPathway"/>
</dbReference>
<dbReference type="NCBIfam" id="TIGR01988">
    <property type="entry name" value="Ubi-OHases"/>
    <property type="match status" value="1"/>
</dbReference>
<dbReference type="GO" id="GO:0071949">
    <property type="term" value="F:FAD binding"/>
    <property type="evidence" value="ECO:0007669"/>
    <property type="project" value="InterPro"/>
</dbReference>
<comment type="similarity">
    <text evidence="3">Belongs to the UbiH/COQ6 family.</text>
</comment>
<dbReference type="Proteomes" id="UP000321525">
    <property type="component" value="Unassembled WGS sequence"/>
</dbReference>
<dbReference type="EMBL" id="VOLQ01000053">
    <property type="protein sequence ID" value="TWX63110.1"/>
    <property type="molecule type" value="Genomic_DNA"/>
</dbReference>
<comment type="pathway">
    <text evidence="2">Cofactor biosynthesis; ubiquinone biosynthesis.</text>
</comment>
<dbReference type="RefSeq" id="WP_146801049.1">
    <property type="nucleotide sequence ID" value="NZ_VOLP01000037.1"/>
</dbReference>
<dbReference type="OrthoDB" id="9769565at2"/>
<dbReference type="EC" id="1.14.13.-" evidence="11"/>
<dbReference type="EMBL" id="VOLR01000038">
    <property type="protein sequence ID" value="TWX54308.1"/>
    <property type="molecule type" value="Genomic_DNA"/>
</dbReference>
<evidence type="ECO:0000256" key="8">
    <source>
        <dbReference type="ARBA" id="ARBA00065734"/>
    </source>
</evidence>
<evidence type="ECO:0000256" key="7">
    <source>
        <dbReference type="ARBA" id="ARBA00023033"/>
    </source>
</evidence>
<dbReference type="Pfam" id="PF01494">
    <property type="entry name" value="FAD_binding_3"/>
    <property type="match status" value="1"/>
</dbReference>
<keyword evidence="4" id="KW-0285">Flavoprotein</keyword>
<evidence type="ECO:0000313" key="10">
    <source>
        <dbReference type="EMBL" id="TWX54308.1"/>
    </source>
</evidence>
<dbReference type="InterPro" id="IPR018168">
    <property type="entry name" value="Ubi_Hdrlase_CS"/>
</dbReference>
<evidence type="ECO:0000256" key="6">
    <source>
        <dbReference type="ARBA" id="ARBA00023002"/>
    </source>
</evidence>
<dbReference type="UniPathway" id="UPA00232"/>
<dbReference type="AlphaFoldDB" id="A0A5C6Q2T4"/>
<dbReference type="NCBIfam" id="TIGR01984">
    <property type="entry name" value="UbiH"/>
    <property type="match status" value="1"/>
</dbReference>
<dbReference type="GO" id="GO:0110142">
    <property type="term" value="C:ubiquinone biosynthesis complex"/>
    <property type="evidence" value="ECO:0007669"/>
    <property type="project" value="UniProtKB-ARBA"/>
</dbReference>
<keyword evidence="6 11" id="KW-0560">Oxidoreductase</keyword>
<dbReference type="InterPro" id="IPR011295">
    <property type="entry name" value="UbiH"/>
</dbReference>
<evidence type="ECO:0000256" key="3">
    <source>
        <dbReference type="ARBA" id="ARBA00005349"/>
    </source>
</evidence>
<evidence type="ECO:0000313" key="12">
    <source>
        <dbReference type="Proteomes" id="UP000321525"/>
    </source>
</evidence>
<feature type="domain" description="FAD-binding" evidence="9">
    <location>
        <begin position="5"/>
        <end position="362"/>
    </location>
</feature>
<comment type="cofactor">
    <cofactor evidence="1">
        <name>FAD</name>
        <dbReference type="ChEBI" id="CHEBI:57692"/>
    </cofactor>
</comment>
<dbReference type="InterPro" id="IPR002938">
    <property type="entry name" value="FAD-bd"/>
</dbReference>
<dbReference type="SUPFAM" id="SSF51905">
    <property type="entry name" value="FAD/NAD(P)-binding domain"/>
    <property type="match status" value="1"/>
</dbReference>
<dbReference type="NCBIfam" id="NF004356">
    <property type="entry name" value="PRK05732.1"/>
    <property type="match status" value="1"/>
</dbReference>
<dbReference type="InterPro" id="IPR051205">
    <property type="entry name" value="UbiH/COQ6_monooxygenase"/>
</dbReference>
<evidence type="ECO:0000256" key="1">
    <source>
        <dbReference type="ARBA" id="ARBA00001974"/>
    </source>
</evidence>
<protein>
    <submittedName>
        <fullName evidence="11">2-octaprenyl-6-methoxyphenyl hydroxylase</fullName>
        <ecNumber evidence="11">1.14.13.-</ecNumber>
    </submittedName>
</protein>
<name>A0A5C6Q2T4_9GAMM</name>
<accession>A0A5C6Q2T4</accession>
<dbReference type="Gene3D" id="3.50.50.60">
    <property type="entry name" value="FAD/NAD(P)-binding domain"/>
    <property type="match status" value="2"/>
</dbReference>
<keyword evidence="12" id="KW-1185">Reference proteome</keyword>
<sequence length="407" mass="44954">MKKEFDIVISGGGLSGALMALSLIDCKKQQGQSLSIAIVEANPVLEDPRLTFDDRVLALSHGTATYLERLGIWQQLKYLAEPIKNIHISDRGFYGKARLYAEHHQVNALGFVVEMSLLGQALLASLKEKNKITGNITWFTPDKITDITWRKEQVELTLNSTAKLSAKLLLACDGVHSACRKLANIAVQTSDYGQSALITNVSTTIAHNNLAFERFTDTGPIAMLPLSNQGRATSDSRCSLVWTLPPEQADKMLALSDKQFQDELENAFGSWLGAITQVGKRDIYPLKLLMADEQVFHRMALIGNASHTIHPIAGQGFNLGVRDVRQMVELIKIALTNNKDIGQFSLLSDYASHRKLDHQQVIGLTDSLVTLFSNKLPALVVGRNVGLKVMNYLSPLKSRLVRKTMGY</sequence>
<dbReference type="PRINTS" id="PR00420">
    <property type="entry name" value="RNGMNOXGNASE"/>
</dbReference>
<dbReference type="InterPro" id="IPR010971">
    <property type="entry name" value="UbiH/COQ6"/>
</dbReference>
<evidence type="ECO:0000313" key="13">
    <source>
        <dbReference type="Proteomes" id="UP000321917"/>
    </source>
</evidence>
<organism evidence="11 13">
    <name type="scientific">Colwellia hornerae</name>
    <dbReference type="NCBI Taxonomy" id="89402"/>
    <lineage>
        <taxon>Bacteria</taxon>
        <taxon>Pseudomonadati</taxon>
        <taxon>Pseudomonadota</taxon>
        <taxon>Gammaproteobacteria</taxon>
        <taxon>Alteromonadales</taxon>
        <taxon>Colwelliaceae</taxon>
        <taxon>Colwellia</taxon>
    </lineage>
</organism>
<evidence type="ECO:0000313" key="11">
    <source>
        <dbReference type="EMBL" id="TWX63110.1"/>
    </source>
</evidence>
<reference evidence="11 13" key="1">
    <citation type="submission" date="2019-07" db="EMBL/GenBank/DDBJ databases">
        <title>Genomes of sea-ice associated Colwellia species.</title>
        <authorList>
            <person name="Bowman J.P."/>
        </authorList>
    </citation>
    <scope>NUCLEOTIDE SEQUENCE [LARGE SCALE GENOMIC DNA]</scope>
    <source>
        <strain evidence="10 12">ACAM 607</strain>
        <strain evidence="11 13">IC036</strain>
    </source>
</reference>
<dbReference type="PANTHER" id="PTHR43876">
    <property type="entry name" value="UBIQUINONE BIOSYNTHESIS MONOOXYGENASE COQ6, MITOCHONDRIAL"/>
    <property type="match status" value="1"/>
</dbReference>
<dbReference type="FunFam" id="3.50.50.60:FF:000021">
    <property type="entry name" value="Ubiquinone biosynthesis monooxygenase COQ6"/>
    <property type="match status" value="1"/>
</dbReference>
<evidence type="ECO:0000256" key="5">
    <source>
        <dbReference type="ARBA" id="ARBA00022827"/>
    </source>
</evidence>
<comment type="caution">
    <text evidence="11">The sequence shown here is derived from an EMBL/GenBank/DDBJ whole genome shotgun (WGS) entry which is preliminary data.</text>
</comment>
<evidence type="ECO:0000256" key="4">
    <source>
        <dbReference type="ARBA" id="ARBA00022630"/>
    </source>
</evidence>